<keyword evidence="6" id="KW-0732">Signal</keyword>
<dbReference type="PANTHER" id="PTHR32552">
    <property type="entry name" value="FERRICHROME IRON RECEPTOR-RELATED"/>
    <property type="match status" value="1"/>
</dbReference>
<keyword evidence="5" id="KW-0812">Transmembrane</keyword>
<keyword evidence="7" id="KW-0408">Iron</keyword>
<keyword evidence="8" id="KW-0406">Ion transport</keyword>
<evidence type="ECO:0008006" key="13">
    <source>
        <dbReference type="Google" id="ProtNLM"/>
    </source>
</evidence>
<dbReference type="RefSeq" id="WP_071070523.1">
    <property type="nucleotide sequence ID" value="NZ_CP017754.1"/>
</dbReference>
<name>A0A1D9I6P3_9BURK</name>
<evidence type="ECO:0000256" key="4">
    <source>
        <dbReference type="ARBA" id="ARBA00022496"/>
    </source>
</evidence>
<keyword evidence="3" id="KW-1134">Transmembrane beta strand</keyword>
<dbReference type="Proteomes" id="UP000177515">
    <property type="component" value="Chromosome 1"/>
</dbReference>
<organism evidence="11 12">
    <name type="scientific">Cupriavidus malaysiensis</name>
    <dbReference type="NCBI Taxonomy" id="367825"/>
    <lineage>
        <taxon>Bacteria</taxon>
        <taxon>Pseudomonadati</taxon>
        <taxon>Pseudomonadota</taxon>
        <taxon>Betaproteobacteria</taxon>
        <taxon>Burkholderiales</taxon>
        <taxon>Burkholderiaceae</taxon>
        <taxon>Cupriavidus</taxon>
    </lineage>
</organism>
<sequence length="105" mass="11447">MAGAPRVVAAARLGYRVPFVPGLRVGVDGKFTGCTQLRQASNLSVPGYMVFHLGASYTTRLSGYDVTLRAAVTNLADRRYGEFQYADYIKPGDPRSVSLNARIDF</sequence>
<keyword evidence="4" id="KW-0410">Iron transport</keyword>
<keyword evidence="10" id="KW-0998">Cell outer membrane</keyword>
<evidence type="ECO:0000256" key="1">
    <source>
        <dbReference type="ARBA" id="ARBA00004571"/>
    </source>
</evidence>
<evidence type="ECO:0000256" key="6">
    <source>
        <dbReference type="ARBA" id="ARBA00022729"/>
    </source>
</evidence>
<evidence type="ECO:0000256" key="2">
    <source>
        <dbReference type="ARBA" id="ARBA00022448"/>
    </source>
</evidence>
<keyword evidence="12" id="KW-1185">Reference proteome</keyword>
<evidence type="ECO:0000256" key="3">
    <source>
        <dbReference type="ARBA" id="ARBA00022452"/>
    </source>
</evidence>
<evidence type="ECO:0000313" key="12">
    <source>
        <dbReference type="Proteomes" id="UP000177515"/>
    </source>
</evidence>
<dbReference type="PROSITE" id="PS01156">
    <property type="entry name" value="TONB_DEPENDENT_REC_2"/>
    <property type="match status" value="1"/>
</dbReference>
<dbReference type="InterPro" id="IPR010917">
    <property type="entry name" value="TonB_rcpt_CS"/>
</dbReference>
<protein>
    <recommendedName>
        <fullName evidence="13">TonB-dependent receptor-like beta-barrel domain-containing protein</fullName>
    </recommendedName>
</protein>
<keyword evidence="9" id="KW-0472">Membrane</keyword>
<dbReference type="EMBL" id="CP017754">
    <property type="protein sequence ID" value="AOZ07718.1"/>
    <property type="molecule type" value="Genomic_DNA"/>
</dbReference>
<dbReference type="InterPro" id="IPR039426">
    <property type="entry name" value="TonB-dep_rcpt-like"/>
</dbReference>
<accession>A0A1D9I6P3</accession>
<evidence type="ECO:0000313" key="11">
    <source>
        <dbReference type="EMBL" id="AOZ07718.1"/>
    </source>
</evidence>
<comment type="subcellular location">
    <subcellularLocation>
        <location evidence="1">Cell outer membrane</location>
        <topology evidence="1">Multi-pass membrane protein</topology>
    </subcellularLocation>
</comment>
<evidence type="ECO:0000256" key="7">
    <source>
        <dbReference type="ARBA" id="ARBA00023004"/>
    </source>
</evidence>
<reference evidence="11 12" key="1">
    <citation type="submission" date="2016-10" db="EMBL/GenBank/DDBJ databases">
        <title>Complete genome sequences of three Cupriavidus strains isolated from various Malaysian environments.</title>
        <authorList>
            <person name="Abdullah A.A.-A."/>
            <person name="Shafie N.A.H."/>
            <person name="Lau N.S."/>
        </authorList>
    </citation>
    <scope>NUCLEOTIDE SEQUENCE [LARGE SCALE GENOMIC DNA]</scope>
    <source>
        <strain evidence="11 12">USMAA1020</strain>
    </source>
</reference>
<gene>
    <name evidence="11" type="ORF">BKK80_19205</name>
</gene>
<dbReference type="Gene3D" id="2.40.170.20">
    <property type="entry name" value="TonB-dependent receptor, beta-barrel domain"/>
    <property type="match status" value="1"/>
</dbReference>
<evidence type="ECO:0000256" key="10">
    <source>
        <dbReference type="ARBA" id="ARBA00023237"/>
    </source>
</evidence>
<dbReference type="PANTHER" id="PTHR32552:SF68">
    <property type="entry name" value="FERRICHROME OUTER MEMBRANE TRANSPORTER_PHAGE RECEPTOR"/>
    <property type="match status" value="1"/>
</dbReference>
<evidence type="ECO:0000256" key="8">
    <source>
        <dbReference type="ARBA" id="ARBA00023065"/>
    </source>
</evidence>
<dbReference type="InterPro" id="IPR036942">
    <property type="entry name" value="Beta-barrel_TonB_sf"/>
</dbReference>
<keyword evidence="2" id="KW-0813">Transport</keyword>
<dbReference type="SUPFAM" id="SSF56935">
    <property type="entry name" value="Porins"/>
    <property type="match status" value="1"/>
</dbReference>
<evidence type="ECO:0000256" key="9">
    <source>
        <dbReference type="ARBA" id="ARBA00023136"/>
    </source>
</evidence>
<evidence type="ECO:0000256" key="5">
    <source>
        <dbReference type="ARBA" id="ARBA00022692"/>
    </source>
</evidence>
<proteinExistence type="predicted"/>